<dbReference type="SUPFAM" id="SSF81321">
    <property type="entry name" value="Family A G protein-coupled receptor-like"/>
    <property type="match status" value="1"/>
</dbReference>
<proteinExistence type="predicted"/>
<feature type="transmembrane region" description="Helical" evidence="1">
    <location>
        <begin position="290"/>
        <end position="311"/>
    </location>
</feature>
<accession>G0N165</accession>
<dbReference type="InterPro" id="IPR019428">
    <property type="entry name" value="7TM_GPCR_serpentine_rcpt_Str"/>
</dbReference>
<dbReference type="GO" id="GO:0005886">
    <property type="term" value="C:plasma membrane"/>
    <property type="evidence" value="ECO:0007669"/>
    <property type="project" value="TreeGrafter"/>
</dbReference>
<protein>
    <recommendedName>
        <fullName evidence="4">Seven TM Receptor</fullName>
    </recommendedName>
</protein>
<feature type="transmembrane region" description="Helical" evidence="1">
    <location>
        <begin position="84"/>
        <end position="109"/>
    </location>
</feature>
<feature type="transmembrane region" description="Helical" evidence="1">
    <location>
        <begin position="40"/>
        <end position="58"/>
    </location>
</feature>
<gene>
    <name evidence="2" type="ORF">CAEBREN_17848</name>
</gene>
<feature type="transmembrane region" description="Helical" evidence="1">
    <location>
        <begin position="6"/>
        <end position="28"/>
    </location>
</feature>
<name>G0N165_CAEBE</name>
<dbReference type="HOGENOM" id="CLU_036335_2_0_1"/>
<dbReference type="GO" id="GO:0038022">
    <property type="term" value="F:G protein-coupled olfactory receptor activity"/>
    <property type="evidence" value="ECO:0007669"/>
    <property type="project" value="TreeGrafter"/>
</dbReference>
<feature type="transmembrane region" description="Helical" evidence="1">
    <location>
        <begin position="198"/>
        <end position="220"/>
    </location>
</feature>
<feature type="transmembrane region" description="Helical" evidence="1">
    <location>
        <begin position="130"/>
        <end position="149"/>
    </location>
</feature>
<evidence type="ECO:0000256" key="1">
    <source>
        <dbReference type="SAM" id="Phobius"/>
    </source>
</evidence>
<dbReference type="Proteomes" id="UP000008068">
    <property type="component" value="Unassembled WGS sequence"/>
</dbReference>
<dbReference type="InParanoid" id="G0N165"/>
<feature type="transmembrane region" description="Helical" evidence="1">
    <location>
        <begin position="247"/>
        <end position="270"/>
    </location>
</feature>
<keyword evidence="1" id="KW-0472">Membrane</keyword>
<evidence type="ECO:0008006" key="4">
    <source>
        <dbReference type="Google" id="ProtNLM"/>
    </source>
</evidence>
<dbReference type="OrthoDB" id="5839205at2759"/>
<keyword evidence="1" id="KW-0812">Transmembrane</keyword>
<dbReference type="STRING" id="135651.G0N165"/>
<dbReference type="PANTHER" id="PTHR22943">
    <property type="entry name" value="7-TRANSMEMBRANE DOMAIN RECEPTOR C.ELEGANS"/>
    <property type="match status" value="1"/>
</dbReference>
<dbReference type="PANTHER" id="PTHR22943:SF35">
    <property type="entry name" value="SEVEN TM RECEPTOR"/>
    <property type="match status" value="1"/>
</dbReference>
<evidence type="ECO:0000313" key="2">
    <source>
        <dbReference type="EMBL" id="EGT49953.1"/>
    </source>
</evidence>
<keyword evidence="1" id="KW-1133">Transmembrane helix</keyword>
<dbReference type="GO" id="GO:0042048">
    <property type="term" value="P:olfactory behavior"/>
    <property type="evidence" value="ECO:0007669"/>
    <property type="project" value="TreeGrafter"/>
</dbReference>
<reference evidence="3" key="1">
    <citation type="submission" date="2011-07" db="EMBL/GenBank/DDBJ databases">
        <authorList>
            <consortium name="Caenorhabditis brenneri Sequencing and Analysis Consortium"/>
            <person name="Wilson R.K."/>
        </authorList>
    </citation>
    <scope>NUCLEOTIDE SEQUENCE [LARGE SCALE GENOMIC DNA]</scope>
    <source>
        <strain evidence="3">PB2801</strain>
    </source>
</reference>
<dbReference type="eggNOG" id="ENOG502SXBJ">
    <property type="taxonomic scope" value="Eukaryota"/>
</dbReference>
<organism evidence="3">
    <name type="scientific">Caenorhabditis brenneri</name>
    <name type="common">Nematode worm</name>
    <dbReference type="NCBI Taxonomy" id="135651"/>
    <lineage>
        <taxon>Eukaryota</taxon>
        <taxon>Metazoa</taxon>
        <taxon>Ecdysozoa</taxon>
        <taxon>Nematoda</taxon>
        <taxon>Chromadorea</taxon>
        <taxon>Rhabditida</taxon>
        <taxon>Rhabditina</taxon>
        <taxon>Rhabditomorpha</taxon>
        <taxon>Rhabditoidea</taxon>
        <taxon>Rhabditidae</taxon>
        <taxon>Peloderinae</taxon>
        <taxon>Caenorhabditis</taxon>
    </lineage>
</organism>
<dbReference type="AlphaFoldDB" id="G0N165"/>
<keyword evidence="3" id="KW-1185">Reference proteome</keyword>
<dbReference type="EMBL" id="GL379826">
    <property type="protein sequence ID" value="EGT49953.1"/>
    <property type="molecule type" value="Genomic_DNA"/>
</dbReference>
<sequence length="357" mass="40442">MTILPAFQQVLAYISFFTNGLLIISIVLKSPKTMGAYKYLMIFMSLYNVVYGAIHLLIQPEMHARGSYYTSVTTSERSMLPSVALYPLMLLWAASFSIVLGLLAIHFLYRYFIVMSDHRYITGPIHLCTWLTIPILSGLAYAFSIHLFFPFGTELDDIVRKDISKNEGVSRDDVIYFGFCIYKKLGRPGLTETNWMSIYGILIICGVLAVSSALLLFFGFKCYWEIEQLPDPRTGFSSHTSVLQTQLFHSLVVQTFISIILIFLPSALVVANTFTGTADRFYGLLATVTISLYPVVAPLPSLIMILLTIFLQNLQQWAFGLLLKQWGLDKEDDELKVANYKDYRLQILNKPVISFSC</sequence>
<dbReference type="Pfam" id="PF10326">
    <property type="entry name" value="7TM_GPCR_Str"/>
    <property type="match status" value="1"/>
</dbReference>
<evidence type="ECO:0000313" key="3">
    <source>
        <dbReference type="Proteomes" id="UP000008068"/>
    </source>
</evidence>